<gene>
    <name evidence="3" type="ORF">SAMN04487936_101255</name>
</gene>
<dbReference type="Pfam" id="PF12836">
    <property type="entry name" value="HHH_3"/>
    <property type="match status" value="1"/>
</dbReference>
<dbReference type="EMBL" id="FOSB01000001">
    <property type="protein sequence ID" value="SFJ19030.1"/>
    <property type="molecule type" value="Genomic_DNA"/>
</dbReference>
<dbReference type="Proteomes" id="UP000183557">
    <property type="component" value="Unassembled WGS sequence"/>
</dbReference>
<dbReference type="InterPro" id="IPR019554">
    <property type="entry name" value="Soluble_ligand-bd"/>
</dbReference>
<evidence type="ECO:0000259" key="2">
    <source>
        <dbReference type="SMART" id="SM00278"/>
    </source>
</evidence>
<dbReference type="Gene3D" id="1.10.150.310">
    <property type="entry name" value="Tex RuvX-like domain-like"/>
    <property type="match status" value="1"/>
</dbReference>
<dbReference type="NCBIfam" id="TIGR00426">
    <property type="entry name" value="competence protein ComEA helix-hairpin-helix repeat region"/>
    <property type="match status" value="1"/>
</dbReference>
<dbReference type="Gene3D" id="3.10.560.10">
    <property type="entry name" value="Outer membrane lipoprotein wza domain like"/>
    <property type="match status" value="1"/>
</dbReference>
<keyword evidence="1" id="KW-1133">Transmembrane helix</keyword>
<dbReference type="PANTHER" id="PTHR21180:SF32">
    <property type="entry name" value="ENDONUCLEASE_EXONUCLEASE_PHOSPHATASE FAMILY DOMAIN-CONTAINING PROTEIN 1"/>
    <property type="match status" value="1"/>
</dbReference>
<dbReference type="AlphaFoldDB" id="A0A1I3PCG9"/>
<name>A0A1I3PCG9_HALDA</name>
<accession>A0A1I3PCG9</accession>
<dbReference type="OrthoDB" id="9790239at2"/>
<protein>
    <submittedName>
        <fullName evidence="3">Competence protein ComEA</fullName>
    </submittedName>
</protein>
<dbReference type="GO" id="GO:0015628">
    <property type="term" value="P:protein secretion by the type II secretion system"/>
    <property type="evidence" value="ECO:0007669"/>
    <property type="project" value="TreeGrafter"/>
</dbReference>
<keyword evidence="1" id="KW-0472">Membrane</keyword>
<proteinExistence type="predicted"/>
<dbReference type="Pfam" id="PF10531">
    <property type="entry name" value="SLBB"/>
    <property type="match status" value="1"/>
</dbReference>
<organism evidence="3 4">
    <name type="scientific">Halobacillus dabanensis</name>
    <dbReference type="NCBI Taxonomy" id="240302"/>
    <lineage>
        <taxon>Bacteria</taxon>
        <taxon>Bacillati</taxon>
        <taxon>Bacillota</taxon>
        <taxon>Bacilli</taxon>
        <taxon>Bacillales</taxon>
        <taxon>Bacillaceae</taxon>
        <taxon>Halobacillus</taxon>
    </lineage>
</organism>
<dbReference type="SUPFAM" id="SSF47781">
    <property type="entry name" value="RuvA domain 2-like"/>
    <property type="match status" value="1"/>
</dbReference>
<feature type="domain" description="Helix-hairpin-helix DNA-binding motif class 1" evidence="2">
    <location>
        <begin position="169"/>
        <end position="188"/>
    </location>
</feature>
<feature type="transmembrane region" description="Helical" evidence="1">
    <location>
        <begin position="7"/>
        <end position="23"/>
    </location>
</feature>
<dbReference type="InterPro" id="IPR003583">
    <property type="entry name" value="Hlx-hairpin-Hlx_DNA-bd_motif"/>
</dbReference>
<dbReference type="RefSeq" id="WP_075034741.1">
    <property type="nucleotide sequence ID" value="NZ_FOSB01000001.1"/>
</dbReference>
<dbReference type="PANTHER" id="PTHR21180">
    <property type="entry name" value="ENDONUCLEASE/EXONUCLEASE/PHOSPHATASE FAMILY DOMAIN-CONTAINING PROTEIN 1"/>
    <property type="match status" value="1"/>
</dbReference>
<reference evidence="4" key="1">
    <citation type="submission" date="2016-10" db="EMBL/GenBank/DDBJ databases">
        <authorList>
            <person name="Varghese N."/>
            <person name="Submissions S."/>
        </authorList>
    </citation>
    <scope>NUCLEOTIDE SEQUENCE [LARGE SCALE GENOMIC DNA]</scope>
    <source>
        <strain evidence="4">CGMCC 1.3704</strain>
    </source>
</reference>
<feature type="domain" description="Helix-hairpin-helix DNA-binding motif class 1" evidence="2">
    <location>
        <begin position="139"/>
        <end position="158"/>
    </location>
</feature>
<keyword evidence="4" id="KW-1185">Reference proteome</keyword>
<evidence type="ECO:0000313" key="4">
    <source>
        <dbReference type="Proteomes" id="UP000183557"/>
    </source>
</evidence>
<evidence type="ECO:0000313" key="3">
    <source>
        <dbReference type="EMBL" id="SFJ19030.1"/>
    </source>
</evidence>
<dbReference type="InterPro" id="IPR051675">
    <property type="entry name" value="Endo/Exo/Phosphatase_dom_1"/>
</dbReference>
<dbReference type="GO" id="GO:0006281">
    <property type="term" value="P:DNA repair"/>
    <property type="evidence" value="ECO:0007669"/>
    <property type="project" value="InterPro"/>
</dbReference>
<dbReference type="InterPro" id="IPR004509">
    <property type="entry name" value="Competence_ComEA_HhH"/>
</dbReference>
<sequence>MRKLKKYAWIGFIVLISIIIFMQKTPENLTEPIVEEGSVVEAKQGDKVQDDTMAEVVKVDIKGEVQKPGVYTLSSDKRVDDAIKEAGGMKDSADNSSVNLAQKLQDEMVIHVTAIQEGGQVEIASTSEAIISINTATLSDIESLKGIGPSKAAAIIAYREENGPFSSIEELVEVPGIGEKTLENIKETIRIP</sequence>
<dbReference type="GO" id="GO:0003677">
    <property type="term" value="F:DNA binding"/>
    <property type="evidence" value="ECO:0007669"/>
    <property type="project" value="InterPro"/>
</dbReference>
<dbReference type="GO" id="GO:0015627">
    <property type="term" value="C:type II protein secretion system complex"/>
    <property type="evidence" value="ECO:0007669"/>
    <property type="project" value="TreeGrafter"/>
</dbReference>
<dbReference type="SMART" id="SM00278">
    <property type="entry name" value="HhH1"/>
    <property type="match status" value="2"/>
</dbReference>
<dbReference type="InterPro" id="IPR010994">
    <property type="entry name" value="RuvA_2-like"/>
</dbReference>
<keyword evidence="1" id="KW-0812">Transmembrane</keyword>
<evidence type="ECO:0000256" key="1">
    <source>
        <dbReference type="SAM" id="Phobius"/>
    </source>
</evidence>